<comment type="caution">
    <text evidence="2">The sequence shown here is derived from an EMBL/GenBank/DDBJ whole genome shotgun (WGS) entry which is preliminary data.</text>
</comment>
<name>A0ABX2EJA8_9BURK</name>
<dbReference type="SUPFAM" id="SSF52833">
    <property type="entry name" value="Thioredoxin-like"/>
    <property type="match status" value="1"/>
</dbReference>
<feature type="domain" description="GST N-terminal" evidence="1">
    <location>
        <begin position="6"/>
        <end position="80"/>
    </location>
</feature>
<evidence type="ECO:0000313" key="3">
    <source>
        <dbReference type="Proteomes" id="UP000737171"/>
    </source>
</evidence>
<evidence type="ECO:0000313" key="2">
    <source>
        <dbReference type="EMBL" id="NRF68703.1"/>
    </source>
</evidence>
<sequence>MSDLILHHYPNSLFSEKIRLIFGAKGLAWRSVLIPAVMPKPDVVALTGGYRKTPFLQVGADIYCDTALIARLLEQRQPQPTLYPRTAPLAVPFAQWADFTFFWCATTWTMQPAGAAALLGGGSPEVMKAFAIDRAAMTGNMTRLTLADATVQLKTHLAAIDAQLAQGGPFLFGAELTIADFSVVHSIWFIRRPGTVSQILEPYTALNRWYERMMEFGNATHDKLSSTEALAIAAAATGHAPTAVEPGLGFEPGQRVSVYATDYASDPVAGTLVGLSVDEVVLERNDERAGTLHVHFPRAGFQVKKEKLQ</sequence>
<dbReference type="Pfam" id="PF13417">
    <property type="entry name" value="GST_N_3"/>
    <property type="match status" value="1"/>
</dbReference>
<gene>
    <name evidence="2" type="ORF">HLB44_17060</name>
</gene>
<proteinExistence type="predicted"/>
<dbReference type="InterPro" id="IPR004045">
    <property type="entry name" value="Glutathione_S-Trfase_N"/>
</dbReference>
<dbReference type="CDD" id="cd00299">
    <property type="entry name" value="GST_C_family"/>
    <property type="match status" value="1"/>
</dbReference>
<reference evidence="2 3" key="1">
    <citation type="submission" date="2020-05" db="EMBL/GenBank/DDBJ databases">
        <title>Aquincola sp. isolate from soil.</title>
        <authorList>
            <person name="Han J."/>
            <person name="Kim D.-U."/>
        </authorList>
    </citation>
    <scope>NUCLEOTIDE SEQUENCE [LARGE SCALE GENOMIC DNA]</scope>
    <source>
        <strain evidence="2 3">S2</strain>
    </source>
</reference>
<dbReference type="Proteomes" id="UP000737171">
    <property type="component" value="Unassembled WGS sequence"/>
</dbReference>
<dbReference type="RefSeq" id="WP_173124670.1">
    <property type="nucleotide sequence ID" value="NZ_JABRWJ010000005.1"/>
</dbReference>
<organism evidence="2 3">
    <name type="scientific">Pseudaquabacterium terrae</name>
    <dbReference type="NCBI Taxonomy" id="2732868"/>
    <lineage>
        <taxon>Bacteria</taxon>
        <taxon>Pseudomonadati</taxon>
        <taxon>Pseudomonadota</taxon>
        <taxon>Betaproteobacteria</taxon>
        <taxon>Burkholderiales</taxon>
        <taxon>Sphaerotilaceae</taxon>
        <taxon>Pseudaquabacterium</taxon>
    </lineage>
</organism>
<dbReference type="Pfam" id="PF13410">
    <property type="entry name" value="GST_C_2"/>
    <property type="match status" value="1"/>
</dbReference>
<dbReference type="Gene3D" id="3.40.30.110">
    <property type="match status" value="2"/>
</dbReference>
<dbReference type="CDD" id="cd00570">
    <property type="entry name" value="GST_N_family"/>
    <property type="match status" value="1"/>
</dbReference>
<dbReference type="InterPro" id="IPR036249">
    <property type="entry name" value="Thioredoxin-like_sf"/>
</dbReference>
<dbReference type="EMBL" id="JABRWJ010000005">
    <property type="protein sequence ID" value="NRF68703.1"/>
    <property type="molecule type" value="Genomic_DNA"/>
</dbReference>
<accession>A0ABX2EJA8</accession>
<evidence type="ECO:0000259" key="1">
    <source>
        <dbReference type="Pfam" id="PF13417"/>
    </source>
</evidence>
<dbReference type="InterPro" id="IPR036282">
    <property type="entry name" value="Glutathione-S-Trfase_C_sf"/>
</dbReference>
<dbReference type="SUPFAM" id="SSF47616">
    <property type="entry name" value="GST C-terminal domain-like"/>
    <property type="match status" value="1"/>
</dbReference>
<protein>
    <submittedName>
        <fullName evidence="2">Glutathione S-transferase family protein</fullName>
    </submittedName>
</protein>
<keyword evidence="3" id="KW-1185">Reference proteome</keyword>